<proteinExistence type="predicted"/>
<evidence type="ECO:0000256" key="1">
    <source>
        <dbReference type="SAM" id="MobiDB-lite"/>
    </source>
</evidence>
<dbReference type="RefSeq" id="XP_008819576.1">
    <property type="nucleotide sequence ID" value="XM_008821354.1"/>
</dbReference>
<evidence type="ECO:0000313" key="3">
    <source>
        <dbReference type="EMBL" id="EUD63837.1"/>
    </source>
</evidence>
<protein>
    <submittedName>
        <fullName evidence="3">Uncharacterized protein</fullName>
    </submittedName>
</protein>
<dbReference type="EMBL" id="KI965638">
    <property type="protein sequence ID" value="EUD63837.1"/>
    <property type="molecule type" value="Genomic_DNA"/>
</dbReference>
<dbReference type="Pfam" id="PF03805">
    <property type="entry name" value="CLAG"/>
    <property type="match status" value="1"/>
</dbReference>
<keyword evidence="2" id="KW-0732">Signal</keyword>
<feature type="signal peptide" evidence="2">
    <location>
        <begin position="1"/>
        <end position="25"/>
    </location>
</feature>
<organism evidence="3 4">
    <name type="scientific">Plasmodium inui San Antonio 1</name>
    <dbReference type="NCBI Taxonomy" id="1237626"/>
    <lineage>
        <taxon>Eukaryota</taxon>
        <taxon>Sar</taxon>
        <taxon>Alveolata</taxon>
        <taxon>Apicomplexa</taxon>
        <taxon>Aconoidasida</taxon>
        <taxon>Haemosporida</taxon>
        <taxon>Plasmodiidae</taxon>
        <taxon>Plasmodium</taxon>
        <taxon>Plasmodium (Plasmodium)</taxon>
    </lineage>
</organism>
<dbReference type="VEuPathDB" id="PlasmoDB:C922_05783"/>
<dbReference type="Proteomes" id="UP000030640">
    <property type="component" value="Unassembled WGS sequence"/>
</dbReference>
<sequence>MFIYGRTFPLTLLLGITTYIHKSTCYRDDSNDSDGIFHQTPVAESNFWNEQKYASSKAKLIKSLEQNDDVSADGLNAIVNDDDDNDDDDDNEGDDYNNDNDDESTKELSHFMHKYGSEEMLPRSRQGKGFQNDSNSCNISSNYEEITHESSSYYSFECSLYELESENHRRTKPLNAIKRNKFNIQKSAEGEEYHIPIKISRNPYQRSLLDIKRQGKLEEAMKARLELNKINEHRIIKGLKEDLPMIAPQEYERLQKLNSSLYTDDNLLFDSLEKDEKFLYDKYTISEVLEEEKTESLPQSNESSRIENGSETDNKENKNEGGKEDTKNSVEEIFGENNKKDISERGYEDEQNELNVKTDEQELNEDILDEKLMIKRKPIEEE</sequence>
<keyword evidence="4" id="KW-1185">Reference proteome</keyword>
<feature type="region of interest" description="Disordered" evidence="1">
    <location>
        <begin position="290"/>
        <end position="362"/>
    </location>
</feature>
<feature type="compositionally biased region" description="Basic and acidic residues" evidence="1">
    <location>
        <begin position="312"/>
        <end position="330"/>
    </location>
</feature>
<evidence type="ECO:0000256" key="2">
    <source>
        <dbReference type="SAM" id="SignalP"/>
    </source>
</evidence>
<feature type="chain" id="PRO_5004887270" evidence="2">
    <location>
        <begin position="26"/>
        <end position="382"/>
    </location>
</feature>
<evidence type="ECO:0000313" key="4">
    <source>
        <dbReference type="Proteomes" id="UP000030640"/>
    </source>
</evidence>
<dbReference type="AlphaFoldDB" id="W6ZSF6"/>
<accession>W6ZSF6</accession>
<dbReference type="InterPro" id="IPR005553">
    <property type="entry name" value="CLAG"/>
</dbReference>
<dbReference type="GO" id="GO:0020035">
    <property type="term" value="P:adhesion of symbiont to microvasculature"/>
    <property type="evidence" value="ECO:0007669"/>
    <property type="project" value="InterPro"/>
</dbReference>
<feature type="region of interest" description="Disordered" evidence="1">
    <location>
        <begin position="74"/>
        <end position="104"/>
    </location>
</feature>
<dbReference type="GeneID" id="20041057"/>
<feature type="compositionally biased region" description="Acidic residues" evidence="1">
    <location>
        <begin position="80"/>
        <end position="102"/>
    </location>
</feature>
<feature type="compositionally biased region" description="Basic and acidic residues" evidence="1">
    <location>
        <begin position="337"/>
        <end position="348"/>
    </location>
</feature>
<name>W6ZSF6_9APIC</name>
<reference evidence="3 4" key="1">
    <citation type="submission" date="2013-02" db="EMBL/GenBank/DDBJ databases">
        <title>The Genome Sequence of Plasmodium inui San Antonio 1.</title>
        <authorList>
            <consortium name="The Broad Institute Genome Sequencing Platform"/>
            <consortium name="The Broad Institute Genome Sequencing Center for Infectious Disease"/>
            <person name="Neafsey D."/>
            <person name="Cheeseman I."/>
            <person name="Volkman S."/>
            <person name="Adams J."/>
            <person name="Walker B."/>
            <person name="Young S.K."/>
            <person name="Zeng Q."/>
            <person name="Gargeya S."/>
            <person name="Fitzgerald M."/>
            <person name="Haas B."/>
            <person name="Abouelleil A."/>
            <person name="Alvarado L."/>
            <person name="Arachchi H.M."/>
            <person name="Berlin A.M."/>
            <person name="Chapman S.B."/>
            <person name="Dewar J."/>
            <person name="Goldberg J."/>
            <person name="Griggs A."/>
            <person name="Gujja S."/>
            <person name="Hansen M."/>
            <person name="Howarth C."/>
            <person name="Imamovic A."/>
            <person name="Larimer J."/>
            <person name="McCowan C."/>
            <person name="Murphy C."/>
            <person name="Neiman D."/>
            <person name="Pearson M."/>
            <person name="Priest M."/>
            <person name="Roberts A."/>
            <person name="Saif S."/>
            <person name="Shea T."/>
            <person name="Sisk P."/>
            <person name="Sykes S."/>
            <person name="Wortman J."/>
            <person name="Nusbaum C."/>
            <person name="Birren B."/>
        </authorList>
    </citation>
    <scope>NUCLEOTIDE SEQUENCE [LARGE SCALE GENOMIC DNA]</scope>
    <source>
        <strain evidence="3 4">San Antonio 1</strain>
    </source>
</reference>
<gene>
    <name evidence="3" type="ORF">C922_05783</name>
</gene>
<feature type="compositionally biased region" description="Polar residues" evidence="1">
    <location>
        <begin position="296"/>
        <end position="311"/>
    </location>
</feature>